<gene>
    <name evidence="1" type="ORF">A3B40_04680</name>
</gene>
<dbReference type="EMBL" id="MGAI01000029">
    <property type="protein sequence ID" value="OGK44385.1"/>
    <property type="molecule type" value="Genomic_DNA"/>
</dbReference>
<organism evidence="1 2">
    <name type="scientific">Candidatus Roizmanbacteria bacterium RIFCSPLOWO2_01_FULL_37_16</name>
    <dbReference type="NCBI Taxonomy" id="1802058"/>
    <lineage>
        <taxon>Bacteria</taxon>
        <taxon>Candidatus Roizmaniibacteriota</taxon>
    </lineage>
</organism>
<comment type="caution">
    <text evidence="1">The sequence shown here is derived from an EMBL/GenBank/DDBJ whole genome shotgun (WGS) entry which is preliminary data.</text>
</comment>
<evidence type="ECO:0000313" key="2">
    <source>
        <dbReference type="Proteomes" id="UP000178040"/>
    </source>
</evidence>
<proteinExistence type="predicted"/>
<dbReference type="AlphaFoldDB" id="A0A1F7IM16"/>
<reference evidence="1 2" key="1">
    <citation type="journal article" date="2016" name="Nat. Commun.">
        <title>Thousands of microbial genomes shed light on interconnected biogeochemical processes in an aquifer system.</title>
        <authorList>
            <person name="Anantharaman K."/>
            <person name="Brown C.T."/>
            <person name="Hug L.A."/>
            <person name="Sharon I."/>
            <person name="Castelle C.J."/>
            <person name="Probst A.J."/>
            <person name="Thomas B.C."/>
            <person name="Singh A."/>
            <person name="Wilkins M.J."/>
            <person name="Karaoz U."/>
            <person name="Brodie E.L."/>
            <person name="Williams K.H."/>
            <person name="Hubbard S.S."/>
            <person name="Banfield J.F."/>
        </authorList>
    </citation>
    <scope>NUCLEOTIDE SEQUENCE [LARGE SCALE GENOMIC DNA]</scope>
</reference>
<name>A0A1F7IM16_9BACT</name>
<evidence type="ECO:0000313" key="1">
    <source>
        <dbReference type="EMBL" id="OGK44385.1"/>
    </source>
</evidence>
<protein>
    <submittedName>
        <fullName evidence="1">Uncharacterized protein</fullName>
    </submittedName>
</protein>
<accession>A0A1F7IM16</accession>
<dbReference type="Proteomes" id="UP000178040">
    <property type="component" value="Unassembled WGS sequence"/>
</dbReference>
<sequence length="316" mass="35997">MSNNLEAIYAGSKTVARRVVNFDFPKSVSPKTELTLEAALRLTFPNELYPNSFRILPFLVNLIYAANNYFDVGLNARDRYLSRNFSPALHYIYSETRSSLTESRKRLEKLLSEDQYGIIDIFIHNGTVLVDHRLSATPNPCIFRELDSAIYGGMIFPLLIDGFSEKTGMKITKANSYEELLQIYAPFLISQLSEADIKNLANSHLKAVIGMQAIEMMAAYVDDLDAEENAPLSLPTASKEERQEAIIHCRKIAEACGFSSLITKLFPSLAKIHNLKAYLVRRRKETIELEKIEHHPLRSVYLLREWLSAKNILDQY</sequence>